<dbReference type="PANTHER" id="PTHR32114">
    <property type="entry name" value="ABC TRANSPORTER ABCH.3"/>
    <property type="match status" value="1"/>
</dbReference>
<feature type="coiled-coil region" evidence="1">
    <location>
        <begin position="314"/>
        <end position="381"/>
    </location>
</feature>
<keyword evidence="1" id="KW-0175">Coiled coil</keyword>
<dbReference type="Pfam" id="PF13558">
    <property type="entry name" value="SbcC_Walker_B"/>
    <property type="match status" value="1"/>
</dbReference>
<dbReference type="InterPro" id="IPR027417">
    <property type="entry name" value="P-loop_NTPase"/>
</dbReference>
<dbReference type="Gene3D" id="3.40.50.300">
    <property type="entry name" value="P-loop containing nucleotide triphosphate hydrolases"/>
    <property type="match status" value="2"/>
</dbReference>
<organism evidence="3 4">
    <name type="scientific">Echinicola arenosa</name>
    <dbReference type="NCBI Taxonomy" id="2774144"/>
    <lineage>
        <taxon>Bacteria</taxon>
        <taxon>Pseudomonadati</taxon>
        <taxon>Bacteroidota</taxon>
        <taxon>Cytophagia</taxon>
        <taxon>Cytophagales</taxon>
        <taxon>Cyclobacteriaceae</taxon>
        <taxon>Echinicola</taxon>
    </lineage>
</organism>
<gene>
    <name evidence="3" type="ORF">IFO69_13720</name>
</gene>
<evidence type="ECO:0000313" key="4">
    <source>
        <dbReference type="Proteomes" id="UP000647133"/>
    </source>
</evidence>
<feature type="coiled-coil region" evidence="1">
    <location>
        <begin position="417"/>
        <end position="483"/>
    </location>
</feature>
<keyword evidence="4" id="KW-1185">Reference proteome</keyword>
<dbReference type="PANTHER" id="PTHR32114:SF2">
    <property type="entry name" value="ABC TRANSPORTER ABCH.3"/>
    <property type="match status" value="1"/>
</dbReference>
<protein>
    <submittedName>
        <fullName evidence="3">SMC family ATPase</fullName>
    </submittedName>
</protein>
<dbReference type="InterPro" id="IPR038729">
    <property type="entry name" value="Rad50/SbcC_AAA"/>
</dbReference>
<dbReference type="Proteomes" id="UP000647133">
    <property type="component" value="Unassembled WGS sequence"/>
</dbReference>
<feature type="domain" description="Rad50/SbcC-type AAA" evidence="2">
    <location>
        <begin position="5"/>
        <end position="264"/>
    </location>
</feature>
<sequence length="1008" mass="115822">MIPIKLEIEGLYSYREKQLIDFTQLTAAGLFGIFGAVGSGKSSILEAVLLALYGTTERLASKGEKNSMVNLQSPGIHINFEFKAGKNNAQTYKASYLARRNTKNFDDVKPATHTFYELNEGKWVPLEARGEDLVGMKMSHFRQTVIIPQGKFREFIEQKPKDRADMMKELFGLERFDLSEKTRRLLSAEKEKKIKLETQLEGLEAFSKEALQEAKEKEHALKQEKAKHEHILKEKEAALQQAKTVKEKAEKLTAQRQQLRELESQLPAFEQKRKQLDQYQKALTFLKPIIDQLQEQEIDLEKYQKSVGECERFKISLAEEVQQKEARYQKLYQDFSTKGEKEARIRDLLQIKALNELALQERKLQEQLHVLKEKTASFQNKKLNQETQIQKVEKEIEQLEVPEVELISQLESTSLALKQNTESIKRLSGQIESLKAEMANHQREMHLLLDDVDLQGNHFSDKLETVQSEWNELQKEREILLQQQGLYSYTQNLQDGQACPLCGSMEHPDPLSHQFDSEKLAQNEVRVKACKSYQEKLQKAKADYEKKQLLWEGQQKTYQEKHEELEGLSSQNERLIASIEGVDNQSGIERLLQSAKSNFQQEKALQQRLKEQNTAYKQFLKDSEKDLEKVQEAEQALKTLETQKETKLKEINYPDLLEKYRDVNAVKIEQDIAKVKEYLENLEINLPRAQDALKEIQQKQTTNLANLSTYQQRLEEVKAKLAQLKDRLSLAMAEHDFSDSVAVRELLGSKVDPTLLEEQIKAFDRQLDLTKAKILELSSDEAVASFDAGQFQSIISAFEEAKQALEGSQKTLSLLVNQIEEIKSRLEEKAKLTQQFKQVENREANLKELAGLFQGSGFVKYISNIYLKELVQTANLRFMKLAKNSLSLEVDENNTFWVQDHLNGGKKRLLKTLSGGQTFQASLCLALALAEKVKSLNRAEQSFFFLDEGFGALDKNALRTVFDTLKSLRHENRIVGIISHVEELQQEIGVFAQIELDPETGSQVSYSY</sequence>
<evidence type="ECO:0000259" key="2">
    <source>
        <dbReference type="Pfam" id="PF13476"/>
    </source>
</evidence>
<feature type="coiled-coil region" evidence="1">
    <location>
        <begin position="207"/>
        <end position="279"/>
    </location>
</feature>
<proteinExistence type="predicted"/>
<evidence type="ECO:0000256" key="1">
    <source>
        <dbReference type="SAM" id="Coils"/>
    </source>
</evidence>
<feature type="coiled-coil region" evidence="1">
    <location>
        <begin position="530"/>
        <end position="734"/>
    </location>
</feature>
<reference evidence="3 4" key="1">
    <citation type="submission" date="2020-09" db="EMBL/GenBank/DDBJ databases">
        <title>Echinicola sp. CAU 1574 isolated from sand of Sido Beach.</title>
        <authorList>
            <person name="Kim W."/>
        </authorList>
    </citation>
    <scope>NUCLEOTIDE SEQUENCE [LARGE SCALE GENOMIC DNA]</scope>
    <source>
        <strain evidence="3 4">CAU 1574</strain>
    </source>
</reference>
<evidence type="ECO:0000313" key="3">
    <source>
        <dbReference type="EMBL" id="MBD8489811.1"/>
    </source>
</evidence>
<accession>A0ABR9ALY9</accession>
<feature type="coiled-coil region" evidence="1">
    <location>
        <begin position="812"/>
        <end position="849"/>
    </location>
</feature>
<comment type="caution">
    <text evidence="3">The sequence shown here is derived from an EMBL/GenBank/DDBJ whole genome shotgun (WGS) entry which is preliminary data.</text>
</comment>
<dbReference type="Pfam" id="PF13476">
    <property type="entry name" value="AAA_23"/>
    <property type="match status" value="1"/>
</dbReference>
<dbReference type="RefSeq" id="WP_192010694.1">
    <property type="nucleotide sequence ID" value="NZ_JACYTQ010000004.1"/>
</dbReference>
<dbReference type="EMBL" id="JACYTQ010000004">
    <property type="protein sequence ID" value="MBD8489811.1"/>
    <property type="molecule type" value="Genomic_DNA"/>
</dbReference>
<dbReference type="SUPFAM" id="SSF52540">
    <property type="entry name" value="P-loop containing nucleoside triphosphate hydrolases"/>
    <property type="match status" value="2"/>
</dbReference>
<name>A0ABR9ALY9_9BACT</name>